<protein>
    <submittedName>
        <fullName evidence="1">Uncharacterized protein</fullName>
    </submittedName>
</protein>
<dbReference type="OrthoDB" id="4626779at2"/>
<dbReference type="KEGG" id="msm:MSMEG_0842"/>
<gene>
    <name evidence="1" type="ordered locus">MSMEG_0842</name>
</gene>
<organism evidence="1 2">
    <name type="scientific">Mycolicibacterium smegmatis (strain ATCC 700084 / mc(2)155)</name>
    <name type="common">Mycobacterium smegmatis</name>
    <dbReference type="NCBI Taxonomy" id="246196"/>
    <lineage>
        <taxon>Bacteria</taxon>
        <taxon>Bacillati</taxon>
        <taxon>Actinomycetota</taxon>
        <taxon>Actinomycetes</taxon>
        <taxon>Mycobacteriales</taxon>
        <taxon>Mycobacteriaceae</taxon>
        <taxon>Mycolicibacterium</taxon>
    </lineage>
</organism>
<dbReference type="Proteomes" id="UP000000757">
    <property type="component" value="Chromosome"/>
</dbReference>
<evidence type="ECO:0000313" key="2">
    <source>
        <dbReference type="Proteomes" id="UP000000757"/>
    </source>
</evidence>
<dbReference type="RefSeq" id="WP_011727232.1">
    <property type="nucleotide sequence ID" value="NC_008596.1"/>
</dbReference>
<dbReference type="AlphaFoldDB" id="A0QQQ7"/>
<dbReference type="STRING" id="246196.MSMEG_0842"/>
<evidence type="ECO:0000313" key="1">
    <source>
        <dbReference type="EMBL" id="ABK74079.1"/>
    </source>
</evidence>
<keyword evidence="2" id="KW-1185">Reference proteome</keyword>
<dbReference type="EMBL" id="CP000480">
    <property type="protein sequence ID" value="ABK74079.1"/>
    <property type="molecule type" value="Genomic_DNA"/>
</dbReference>
<dbReference type="GeneID" id="93455750"/>
<dbReference type="KEGG" id="msb:LJ00_04185"/>
<dbReference type="PATRIC" id="fig|246196.57.peg.840"/>
<sequence length="94" mass="9865">MLVDSDTLRAFADQVQIASTAINETAVGHCVSTAADGLEGSTTQWAARQVGNHVTSIAETITQSVSKMGVSVRGAGDKYEVEDSDLARSFDGIF</sequence>
<proteinExistence type="predicted"/>
<accession>A0QQQ7</accession>
<reference evidence="1 2" key="1">
    <citation type="submission" date="2006-10" db="EMBL/GenBank/DDBJ databases">
        <authorList>
            <person name="Fleischmann R.D."/>
            <person name="Dodson R.J."/>
            <person name="Haft D.H."/>
            <person name="Merkel J.S."/>
            <person name="Nelson W.C."/>
            <person name="Fraser C.M."/>
        </authorList>
    </citation>
    <scope>NUCLEOTIDE SEQUENCE [LARGE SCALE GENOMIC DNA]</scope>
    <source>
        <strain evidence="2">ATCC 700084 / mc(2)155</strain>
    </source>
</reference>
<name>A0QQQ7_MYCS2</name>